<dbReference type="Gene3D" id="3.30.450.20">
    <property type="entry name" value="PAS domain"/>
    <property type="match status" value="1"/>
</dbReference>
<dbReference type="PANTHER" id="PTHR44757:SF2">
    <property type="entry name" value="BIOFILM ARCHITECTURE MAINTENANCE PROTEIN MBAA"/>
    <property type="match status" value="1"/>
</dbReference>
<protein>
    <recommendedName>
        <fullName evidence="6">EAL domain-containing protein</fullName>
    </recommendedName>
</protein>
<dbReference type="Gene3D" id="3.30.70.270">
    <property type="match status" value="1"/>
</dbReference>
<dbReference type="SUPFAM" id="SSF141868">
    <property type="entry name" value="EAL domain-like"/>
    <property type="match status" value="1"/>
</dbReference>
<dbReference type="RefSeq" id="WP_344082891.1">
    <property type="nucleotide sequence ID" value="NZ_BAAALS010000016.1"/>
</dbReference>
<dbReference type="InterPro" id="IPR001633">
    <property type="entry name" value="EAL_dom"/>
</dbReference>
<dbReference type="EMBL" id="BAAALS010000016">
    <property type="protein sequence ID" value="GAA1760948.1"/>
    <property type="molecule type" value="Genomic_DNA"/>
</dbReference>
<evidence type="ECO:0000313" key="5">
    <source>
        <dbReference type="Proteomes" id="UP001500655"/>
    </source>
</evidence>
<dbReference type="Pfam" id="PF00990">
    <property type="entry name" value="GGDEF"/>
    <property type="match status" value="1"/>
</dbReference>
<evidence type="ECO:0000259" key="2">
    <source>
        <dbReference type="PROSITE" id="PS50883"/>
    </source>
</evidence>
<dbReference type="InterPro" id="IPR013656">
    <property type="entry name" value="PAS_4"/>
</dbReference>
<dbReference type="InterPro" id="IPR000160">
    <property type="entry name" value="GGDEF_dom"/>
</dbReference>
<keyword evidence="5" id="KW-1185">Reference proteome</keyword>
<dbReference type="Pfam" id="PF13492">
    <property type="entry name" value="GAF_3"/>
    <property type="match status" value="1"/>
</dbReference>
<dbReference type="SMART" id="SM00267">
    <property type="entry name" value="GGDEF"/>
    <property type="match status" value="1"/>
</dbReference>
<sequence length="872" mass="94604">MTSPADTGEGELGDPQEQLAAANTAVRDAYRDTTRLIRLLTVIGTPSSPEDLIDRALTVLSDVFSADVTAVAEAAGDRLLVTSSCGLPEDDPAFHGEWERCPAASEALATGEPVVRKRLCPADVPPSLRGIGLRSAVWIPLSAEPEQRAELLLLYRRSGEPFTDAELQVLTSVAYRMASAVAARERGVALERLAQSSHRLARHLDLQPLLTDAVDLLVDLTQTERAWLVMITGSDAALRAQHGLTGDELANWPRPLAHLPAWGAALSGTPYCADPVLCVPVIRDGAVVALLGASGNRPRLFRQDTIEVITIFASHLGAAMANAELYRALAQNEAWLRLVTDAISDMIAVVDRRGTFVYASPSHRRELGQEPAALLGRSLTDLAHPDDRGPLATALVQAAREPKIEYRLRSGPDSWVWVESVLRPAPADVSSIVLSSRVVDDRKRLEEELRLRATHDPLTGLANRTLAGQRLHEALSHGGATAVGVLFCDLDKFKAVNDRLGHEAGDELLQQVAVRLARCVRPTDLLARFGGDEFVFVLDGVGGLADIAEVGRRVQSVLTQPFTLRGEQVRVSASVGGVHGVRGSTTASAMLRDADAAMYAAKAKGLGEVEVFDEVASHRSLDRLDLRNDLLRALDEGQLHVVYQPVFTLDTDEVISFEALLRWVHPTRGPIPPEVFIPLAEETGAIVPIGSWVLAQACQQLATWQLTRPGIHISVNLSVAQLREEDLALRTLETIKTAGVSPDDVWLEVTEHGYAREDLAQRAVALREAGVHFALDDFGMSYSILSYLQRFPAERLKIDRSFVAGMIDRDIDRGIVRAILAIADSSGLDVVAEGIETEAHRTALLDLGCRYGQGYLLARPLPPDEATALLRR</sequence>
<dbReference type="InterPro" id="IPR029016">
    <property type="entry name" value="GAF-like_dom_sf"/>
</dbReference>
<dbReference type="SMART" id="SM00065">
    <property type="entry name" value="GAF"/>
    <property type="match status" value="2"/>
</dbReference>
<gene>
    <name evidence="4" type="ORF">GCM10009681_35190</name>
</gene>
<dbReference type="InterPro" id="IPR035919">
    <property type="entry name" value="EAL_sf"/>
</dbReference>
<reference evidence="5" key="1">
    <citation type="journal article" date="2019" name="Int. J. Syst. Evol. Microbiol.">
        <title>The Global Catalogue of Microorganisms (GCM) 10K type strain sequencing project: providing services to taxonomists for standard genome sequencing and annotation.</title>
        <authorList>
            <consortium name="The Broad Institute Genomics Platform"/>
            <consortium name="The Broad Institute Genome Sequencing Center for Infectious Disease"/>
            <person name="Wu L."/>
            <person name="Ma J."/>
        </authorList>
    </citation>
    <scope>NUCLEOTIDE SEQUENCE [LARGE SCALE GENOMIC DNA]</scope>
    <source>
        <strain evidence="5">JCM 13249</strain>
    </source>
</reference>
<dbReference type="NCBIfam" id="TIGR00229">
    <property type="entry name" value="sensory_box"/>
    <property type="match status" value="1"/>
</dbReference>
<dbReference type="PROSITE" id="PS50887">
    <property type="entry name" value="GGDEF"/>
    <property type="match status" value="1"/>
</dbReference>
<accession>A0ABP4WRC2</accession>
<evidence type="ECO:0000259" key="1">
    <source>
        <dbReference type="PROSITE" id="PS50112"/>
    </source>
</evidence>
<dbReference type="SMART" id="SM00091">
    <property type="entry name" value="PAS"/>
    <property type="match status" value="1"/>
</dbReference>
<dbReference type="PROSITE" id="PS50112">
    <property type="entry name" value="PAS"/>
    <property type="match status" value="1"/>
</dbReference>
<feature type="domain" description="EAL" evidence="2">
    <location>
        <begin position="623"/>
        <end position="872"/>
    </location>
</feature>
<name>A0ABP4WRC2_9ACTN</name>
<dbReference type="Pfam" id="PF00563">
    <property type="entry name" value="EAL"/>
    <property type="match status" value="1"/>
</dbReference>
<dbReference type="InterPro" id="IPR029787">
    <property type="entry name" value="Nucleotide_cyclase"/>
</dbReference>
<dbReference type="InterPro" id="IPR003018">
    <property type="entry name" value="GAF"/>
</dbReference>
<organism evidence="4 5">
    <name type="scientific">Luedemannella helvata</name>
    <dbReference type="NCBI Taxonomy" id="349315"/>
    <lineage>
        <taxon>Bacteria</taxon>
        <taxon>Bacillati</taxon>
        <taxon>Actinomycetota</taxon>
        <taxon>Actinomycetes</taxon>
        <taxon>Micromonosporales</taxon>
        <taxon>Micromonosporaceae</taxon>
        <taxon>Luedemannella</taxon>
    </lineage>
</organism>
<dbReference type="CDD" id="cd01948">
    <property type="entry name" value="EAL"/>
    <property type="match status" value="1"/>
</dbReference>
<dbReference type="InterPro" id="IPR035965">
    <property type="entry name" value="PAS-like_dom_sf"/>
</dbReference>
<dbReference type="Pfam" id="PF08448">
    <property type="entry name" value="PAS_4"/>
    <property type="match status" value="1"/>
</dbReference>
<proteinExistence type="predicted"/>
<dbReference type="SUPFAM" id="SSF55785">
    <property type="entry name" value="PYP-like sensor domain (PAS domain)"/>
    <property type="match status" value="1"/>
</dbReference>
<dbReference type="Gene3D" id="3.20.20.450">
    <property type="entry name" value="EAL domain"/>
    <property type="match status" value="1"/>
</dbReference>
<dbReference type="Proteomes" id="UP001500655">
    <property type="component" value="Unassembled WGS sequence"/>
</dbReference>
<dbReference type="PROSITE" id="PS50883">
    <property type="entry name" value="EAL"/>
    <property type="match status" value="1"/>
</dbReference>
<evidence type="ECO:0000313" key="4">
    <source>
        <dbReference type="EMBL" id="GAA1760948.1"/>
    </source>
</evidence>
<dbReference type="PANTHER" id="PTHR44757">
    <property type="entry name" value="DIGUANYLATE CYCLASE DGCP"/>
    <property type="match status" value="1"/>
</dbReference>
<evidence type="ECO:0008006" key="6">
    <source>
        <dbReference type="Google" id="ProtNLM"/>
    </source>
</evidence>
<feature type="domain" description="GGDEF" evidence="3">
    <location>
        <begin position="481"/>
        <end position="614"/>
    </location>
</feature>
<feature type="domain" description="PAS" evidence="1">
    <location>
        <begin position="332"/>
        <end position="402"/>
    </location>
</feature>
<dbReference type="SMART" id="SM00052">
    <property type="entry name" value="EAL"/>
    <property type="match status" value="1"/>
</dbReference>
<dbReference type="CDD" id="cd00130">
    <property type="entry name" value="PAS"/>
    <property type="match status" value="1"/>
</dbReference>
<dbReference type="InterPro" id="IPR043128">
    <property type="entry name" value="Rev_trsase/Diguanyl_cyclase"/>
</dbReference>
<dbReference type="Gene3D" id="3.30.450.40">
    <property type="match status" value="2"/>
</dbReference>
<dbReference type="InterPro" id="IPR000014">
    <property type="entry name" value="PAS"/>
</dbReference>
<dbReference type="SUPFAM" id="SSF55781">
    <property type="entry name" value="GAF domain-like"/>
    <property type="match status" value="2"/>
</dbReference>
<dbReference type="InterPro" id="IPR052155">
    <property type="entry name" value="Biofilm_reg_signaling"/>
</dbReference>
<dbReference type="CDD" id="cd01949">
    <property type="entry name" value="GGDEF"/>
    <property type="match status" value="1"/>
</dbReference>
<comment type="caution">
    <text evidence="4">The sequence shown here is derived from an EMBL/GenBank/DDBJ whole genome shotgun (WGS) entry which is preliminary data.</text>
</comment>
<dbReference type="SUPFAM" id="SSF55073">
    <property type="entry name" value="Nucleotide cyclase"/>
    <property type="match status" value="1"/>
</dbReference>
<evidence type="ECO:0000259" key="3">
    <source>
        <dbReference type="PROSITE" id="PS50887"/>
    </source>
</evidence>
<dbReference type="NCBIfam" id="TIGR00254">
    <property type="entry name" value="GGDEF"/>
    <property type="match status" value="1"/>
</dbReference>